<evidence type="ECO:0000259" key="1">
    <source>
        <dbReference type="Pfam" id="PF14392"/>
    </source>
</evidence>
<dbReference type="InterPro" id="IPR025836">
    <property type="entry name" value="Zn_knuckle_CX2CX4HX4C"/>
</dbReference>
<keyword evidence="3" id="KW-1185">Reference proteome</keyword>
<gene>
    <name evidence="2" type="ORF">CFOL_v3_27819</name>
</gene>
<evidence type="ECO:0000313" key="2">
    <source>
        <dbReference type="EMBL" id="GAV84375.1"/>
    </source>
</evidence>
<protein>
    <submittedName>
        <fullName evidence="2">Zf-CCHC_4 domain-containing protein</fullName>
    </submittedName>
</protein>
<evidence type="ECO:0000313" key="3">
    <source>
        <dbReference type="Proteomes" id="UP000187406"/>
    </source>
</evidence>
<organism evidence="2 3">
    <name type="scientific">Cephalotus follicularis</name>
    <name type="common">Albany pitcher plant</name>
    <dbReference type="NCBI Taxonomy" id="3775"/>
    <lineage>
        <taxon>Eukaryota</taxon>
        <taxon>Viridiplantae</taxon>
        <taxon>Streptophyta</taxon>
        <taxon>Embryophyta</taxon>
        <taxon>Tracheophyta</taxon>
        <taxon>Spermatophyta</taxon>
        <taxon>Magnoliopsida</taxon>
        <taxon>eudicotyledons</taxon>
        <taxon>Gunneridae</taxon>
        <taxon>Pentapetalae</taxon>
        <taxon>rosids</taxon>
        <taxon>fabids</taxon>
        <taxon>Oxalidales</taxon>
        <taxon>Cephalotaceae</taxon>
        <taxon>Cephalotus</taxon>
    </lineage>
</organism>
<dbReference type="Pfam" id="PF14392">
    <property type="entry name" value="zf-CCHC_4"/>
    <property type="match status" value="1"/>
</dbReference>
<feature type="domain" description="Zinc knuckle CX2CX4HX4C" evidence="1">
    <location>
        <begin position="1"/>
        <end position="43"/>
    </location>
</feature>
<dbReference type="InParanoid" id="A0A1Q3CW32"/>
<sequence>PLRRGMNLSCGCLGKTWLNFKYEKLPNFCFFCGCIRHVEKECEACWKPGRGPDRFGHSVQVCIILIFQKTPRQRLKVHTFILVPKQKAKDLRLIFKRTKKQIFKCAQKQ</sequence>
<comment type="caution">
    <text evidence="2">The sequence shown here is derived from an EMBL/GenBank/DDBJ whole genome shotgun (WGS) entry which is preliminary data.</text>
</comment>
<feature type="non-terminal residue" evidence="2">
    <location>
        <position position="1"/>
    </location>
</feature>
<dbReference type="Proteomes" id="UP000187406">
    <property type="component" value="Unassembled WGS sequence"/>
</dbReference>
<name>A0A1Q3CW32_CEPFO</name>
<proteinExistence type="predicted"/>
<dbReference type="EMBL" id="BDDD01003189">
    <property type="protein sequence ID" value="GAV84375.1"/>
    <property type="molecule type" value="Genomic_DNA"/>
</dbReference>
<reference evidence="3" key="1">
    <citation type="submission" date="2016-04" db="EMBL/GenBank/DDBJ databases">
        <title>Cephalotus genome sequencing.</title>
        <authorList>
            <person name="Fukushima K."/>
            <person name="Hasebe M."/>
            <person name="Fang X."/>
        </authorList>
    </citation>
    <scope>NUCLEOTIDE SEQUENCE [LARGE SCALE GENOMIC DNA]</scope>
    <source>
        <strain evidence="3">cv. St1</strain>
    </source>
</reference>
<dbReference type="AlphaFoldDB" id="A0A1Q3CW32"/>
<dbReference type="OrthoDB" id="966987at2759"/>
<accession>A0A1Q3CW32</accession>